<accession>A0A933LR40</accession>
<dbReference type="EMBL" id="JACQWF010000281">
    <property type="protein sequence ID" value="MBI4595981.1"/>
    <property type="molecule type" value="Genomic_DNA"/>
</dbReference>
<proteinExistence type="predicted"/>
<sequence>MKHCPSCVSEFQDRPDLITCPECQVALQEGPSPAFEEEGNSAGEESEWETVYTTSDEAEAYIVQGFLKENGLPAVLESTKFHAQPVNLGLLSEIKILCPLDNVEEARILLEDMSSAYVCSACGTACSILDSTCPNCGESFQIEGN</sequence>
<gene>
    <name evidence="2" type="ORF">HY730_06335</name>
</gene>
<evidence type="ECO:0000313" key="3">
    <source>
        <dbReference type="Proteomes" id="UP000772181"/>
    </source>
</evidence>
<organism evidence="2 3">
    <name type="scientific">Tectimicrobiota bacterium</name>
    <dbReference type="NCBI Taxonomy" id="2528274"/>
    <lineage>
        <taxon>Bacteria</taxon>
        <taxon>Pseudomonadati</taxon>
        <taxon>Nitrospinota/Tectimicrobiota group</taxon>
        <taxon>Candidatus Tectimicrobiota</taxon>
    </lineage>
</organism>
<evidence type="ECO:0000313" key="2">
    <source>
        <dbReference type="EMBL" id="MBI4595981.1"/>
    </source>
</evidence>
<reference evidence="2" key="1">
    <citation type="submission" date="2020-07" db="EMBL/GenBank/DDBJ databases">
        <title>Huge and variable diversity of episymbiotic CPR bacteria and DPANN archaea in groundwater ecosystems.</title>
        <authorList>
            <person name="He C.Y."/>
            <person name="Keren R."/>
            <person name="Whittaker M."/>
            <person name="Farag I.F."/>
            <person name="Doudna J."/>
            <person name="Cate J.H.D."/>
            <person name="Banfield J.F."/>
        </authorList>
    </citation>
    <scope>NUCLEOTIDE SEQUENCE</scope>
    <source>
        <strain evidence="2">NC_groundwater_1482_Ag_S-0.65um_47_24</strain>
    </source>
</reference>
<comment type="caution">
    <text evidence="2">The sequence shown here is derived from an EMBL/GenBank/DDBJ whole genome shotgun (WGS) entry which is preliminary data.</text>
</comment>
<feature type="domain" description="DUF2007" evidence="1">
    <location>
        <begin position="48"/>
        <end position="113"/>
    </location>
</feature>
<dbReference type="AlphaFoldDB" id="A0A933LR40"/>
<dbReference type="InterPro" id="IPR018551">
    <property type="entry name" value="DUF2007"/>
</dbReference>
<evidence type="ECO:0000259" key="1">
    <source>
        <dbReference type="Pfam" id="PF09413"/>
    </source>
</evidence>
<name>A0A933LR40_UNCTE</name>
<protein>
    <submittedName>
        <fullName evidence="2">DUF2007 domain-containing protein</fullName>
    </submittedName>
</protein>
<dbReference type="Proteomes" id="UP000772181">
    <property type="component" value="Unassembled WGS sequence"/>
</dbReference>
<dbReference type="Pfam" id="PF09413">
    <property type="entry name" value="DUF2007"/>
    <property type="match status" value="1"/>
</dbReference>